<accession>A0A559IEX1</accession>
<protein>
    <submittedName>
        <fullName evidence="6">AAA family ATPase</fullName>
    </submittedName>
</protein>
<keyword evidence="7" id="KW-1185">Reference proteome</keyword>
<dbReference type="AlphaFoldDB" id="A0A559IEX1"/>
<dbReference type="Pfam" id="PF13604">
    <property type="entry name" value="AAA_30"/>
    <property type="match status" value="1"/>
</dbReference>
<dbReference type="Pfam" id="PF13538">
    <property type="entry name" value="UvrD_C_2"/>
    <property type="match status" value="1"/>
</dbReference>
<dbReference type="CDD" id="cd17933">
    <property type="entry name" value="DEXSc_RecD-like"/>
    <property type="match status" value="1"/>
</dbReference>
<proteinExistence type="predicted"/>
<dbReference type="PANTHER" id="PTHR43788">
    <property type="entry name" value="DNA2/NAM7 HELICASE FAMILY MEMBER"/>
    <property type="match status" value="1"/>
</dbReference>
<dbReference type="InterPro" id="IPR050534">
    <property type="entry name" value="Coronavir_polyprotein_1ab"/>
</dbReference>
<keyword evidence="2" id="KW-0067">ATP-binding</keyword>
<dbReference type="Gene3D" id="2.30.30.940">
    <property type="match status" value="1"/>
</dbReference>
<evidence type="ECO:0000256" key="2">
    <source>
        <dbReference type="ARBA" id="ARBA00022840"/>
    </source>
</evidence>
<dbReference type="InterPro" id="IPR029493">
    <property type="entry name" value="RecD2-like_HHH"/>
</dbReference>
<dbReference type="PANTHER" id="PTHR43788:SF6">
    <property type="entry name" value="DNA HELICASE B"/>
    <property type="match status" value="1"/>
</dbReference>
<dbReference type="SUPFAM" id="SSF52540">
    <property type="entry name" value="P-loop containing nucleoside triphosphate hydrolases"/>
    <property type="match status" value="1"/>
</dbReference>
<evidence type="ECO:0000256" key="1">
    <source>
        <dbReference type="ARBA" id="ARBA00022741"/>
    </source>
</evidence>
<dbReference type="GO" id="GO:0005524">
    <property type="term" value="F:ATP binding"/>
    <property type="evidence" value="ECO:0007669"/>
    <property type="project" value="UniProtKB-KW"/>
</dbReference>
<keyword evidence="1" id="KW-0547">Nucleotide-binding</keyword>
<reference evidence="6 7" key="1">
    <citation type="submission" date="2019-07" db="EMBL/GenBank/DDBJ databases">
        <authorList>
            <person name="Kim J."/>
        </authorList>
    </citation>
    <scope>NUCLEOTIDE SEQUENCE [LARGE SCALE GENOMIC DNA]</scope>
    <source>
        <strain evidence="6 7">N4</strain>
    </source>
</reference>
<sequence length="749" mass="84974">MSDEQFEIVLIPQRRLFPKPFAEYNDFGIFGVEVVESQNWDLVELNPYGNITIKGGMPDLQIGKQYTAMVSRKKDPKFGLGYEVVNGQIYMKMFTTREEQVTFLSSILSDFQIKALTSAYLSGNLVDLIKEDKLDLAIVKGVGEATLAKIKDKILANEKYQRAIITLTGEYGIPYSSVKRLCDKYGSPDMLIDKISENPYILTELDGFGFKKVDEMALNMGMAKDSKHRIVSCTEYVLSEESSNGHCWMKLTRLINESIKLLELSIDSIKDALISEAHSQKYVVDEEENIIYLHEYHKYELQIKENVVRLLNAKFEHKVHNLDAIIAHVEERQGFLFTDEQKQAIVYAIEHNILIVNGKAGTGKTSVIKGIVEVLRTIEGLEYATCALSGKASQRIQESTGLDAYTIHRLYGYNPQMGWMYDEYNHLQKDIIILDEASMVNSELFYYVMRAIKDGAKLIITGDTAQLEPIGVGNVLVDLLESNKVPKVELTIVHRQAQKSGILSCANLVREGKKFIGNKDYGFQRLGELQDLYLWSYDDGDKIFKQTMAIAKKFGTGNILDFQIIVPMKTRGKNCAKNINEACQKLFNQDPENVDLRNKIEKKNVSFLEGDKIILNGNNYDKGVFNGTIGIIKYIDSTYVSKDGESTGEIVIDFEGIGDIRFTKAEMNRVDLAYAITVHKSQGSQWKYVVFAMDYSSYRMLNRQLTYTAMTRASKALFMPVELKALQFSIETNKSTKRQTFLPKMLKCA</sequence>
<dbReference type="Gene3D" id="3.40.50.300">
    <property type="entry name" value="P-loop containing nucleotide triphosphate hydrolases"/>
    <property type="match status" value="2"/>
</dbReference>
<evidence type="ECO:0000259" key="3">
    <source>
        <dbReference type="Pfam" id="PF13538"/>
    </source>
</evidence>
<dbReference type="EMBL" id="VNJK01000006">
    <property type="protein sequence ID" value="TVX86060.1"/>
    <property type="molecule type" value="Genomic_DNA"/>
</dbReference>
<dbReference type="CDD" id="cd18809">
    <property type="entry name" value="SF1_C_RecD"/>
    <property type="match status" value="1"/>
</dbReference>
<evidence type="ECO:0000313" key="6">
    <source>
        <dbReference type="EMBL" id="TVX86060.1"/>
    </source>
</evidence>
<gene>
    <name evidence="6" type="ORF">FPZ44_24280</name>
</gene>
<dbReference type="Pfam" id="PF18335">
    <property type="entry name" value="SH3_13"/>
    <property type="match status" value="1"/>
</dbReference>
<dbReference type="Gene3D" id="1.10.10.2220">
    <property type="match status" value="1"/>
</dbReference>
<dbReference type="OrthoDB" id="9803432at2"/>
<organism evidence="6 7">
    <name type="scientific">Paenibacillus agilis</name>
    <dbReference type="NCBI Taxonomy" id="3020863"/>
    <lineage>
        <taxon>Bacteria</taxon>
        <taxon>Bacillati</taxon>
        <taxon>Bacillota</taxon>
        <taxon>Bacilli</taxon>
        <taxon>Bacillales</taxon>
        <taxon>Paenibacillaceae</taxon>
        <taxon>Paenibacillus</taxon>
    </lineage>
</organism>
<dbReference type="Pfam" id="PF14490">
    <property type="entry name" value="HHH_RecD2"/>
    <property type="match status" value="1"/>
</dbReference>
<feature type="domain" description="ATP-dependent RecD2 DNA helicase-like helix-hairpin-helix" evidence="4">
    <location>
        <begin position="161"/>
        <end position="248"/>
    </location>
</feature>
<feature type="domain" description="UvrD-like helicase C-terminal" evidence="3">
    <location>
        <begin position="672"/>
        <end position="718"/>
    </location>
</feature>
<dbReference type="GO" id="GO:0003678">
    <property type="term" value="F:DNA helicase activity"/>
    <property type="evidence" value="ECO:0007669"/>
    <property type="project" value="UniProtKB-ARBA"/>
</dbReference>
<name>A0A559IEX1_9BACL</name>
<dbReference type="RefSeq" id="WP_144994856.1">
    <property type="nucleotide sequence ID" value="NZ_VNJK01000006.1"/>
</dbReference>
<evidence type="ECO:0000259" key="4">
    <source>
        <dbReference type="Pfam" id="PF14490"/>
    </source>
</evidence>
<evidence type="ECO:0000259" key="5">
    <source>
        <dbReference type="Pfam" id="PF18335"/>
    </source>
</evidence>
<dbReference type="InterPro" id="IPR041451">
    <property type="entry name" value="RecD2_SH13"/>
</dbReference>
<comment type="caution">
    <text evidence="6">The sequence shown here is derived from an EMBL/GenBank/DDBJ whole genome shotgun (WGS) entry which is preliminary data.</text>
</comment>
<dbReference type="InterPro" id="IPR027785">
    <property type="entry name" value="UvrD-like_helicase_C"/>
</dbReference>
<dbReference type="InterPro" id="IPR027417">
    <property type="entry name" value="P-loop_NTPase"/>
</dbReference>
<feature type="domain" description="ATP-dependent RecD2 DNA helicase SH3" evidence="5">
    <location>
        <begin position="579"/>
        <end position="643"/>
    </location>
</feature>
<dbReference type="Proteomes" id="UP000318102">
    <property type="component" value="Unassembled WGS sequence"/>
</dbReference>
<evidence type="ECO:0000313" key="7">
    <source>
        <dbReference type="Proteomes" id="UP000318102"/>
    </source>
</evidence>